<gene>
    <name evidence="2" type="ORF">FSP39_017280</name>
</gene>
<comment type="caution">
    <text evidence="2">The sequence shown here is derived from an EMBL/GenBank/DDBJ whole genome shotgun (WGS) entry which is preliminary data.</text>
</comment>
<dbReference type="Proteomes" id="UP001186944">
    <property type="component" value="Unassembled WGS sequence"/>
</dbReference>
<organism evidence="2 3">
    <name type="scientific">Pinctada imbricata</name>
    <name type="common">Atlantic pearl-oyster</name>
    <name type="synonym">Pinctada martensii</name>
    <dbReference type="NCBI Taxonomy" id="66713"/>
    <lineage>
        <taxon>Eukaryota</taxon>
        <taxon>Metazoa</taxon>
        <taxon>Spiralia</taxon>
        <taxon>Lophotrochozoa</taxon>
        <taxon>Mollusca</taxon>
        <taxon>Bivalvia</taxon>
        <taxon>Autobranchia</taxon>
        <taxon>Pteriomorphia</taxon>
        <taxon>Pterioida</taxon>
        <taxon>Pterioidea</taxon>
        <taxon>Pteriidae</taxon>
        <taxon>Pinctada</taxon>
    </lineage>
</organism>
<dbReference type="EMBL" id="VSWD01000011">
    <property type="protein sequence ID" value="KAK3088303.1"/>
    <property type="molecule type" value="Genomic_DNA"/>
</dbReference>
<keyword evidence="3" id="KW-1185">Reference proteome</keyword>
<name>A0AA89BNS7_PINIB</name>
<evidence type="ECO:0000313" key="2">
    <source>
        <dbReference type="EMBL" id="KAK3088303.1"/>
    </source>
</evidence>
<accession>A0AA89BNS7</accession>
<dbReference type="AlphaFoldDB" id="A0AA89BNS7"/>
<feature type="compositionally biased region" description="Basic and acidic residues" evidence="1">
    <location>
        <begin position="78"/>
        <end position="91"/>
    </location>
</feature>
<proteinExistence type="predicted"/>
<evidence type="ECO:0000313" key="3">
    <source>
        <dbReference type="Proteomes" id="UP001186944"/>
    </source>
</evidence>
<feature type="region of interest" description="Disordered" evidence="1">
    <location>
        <begin position="78"/>
        <end position="111"/>
    </location>
</feature>
<reference evidence="2" key="1">
    <citation type="submission" date="2019-08" db="EMBL/GenBank/DDBJ databases">
        <title>The improved chromosome-level genome for the pearl oyster Pinctada fucata martensii using PacBio sequencing and Hi-C.</title>
        <authorList>
            <person name="Zheng Z."/>
        </authorList>
    </citation>
    <scope>NUCLEOTIDE SEQUENCE</scope>
    <source>
        <strain evidence="2">ZZ-2019</strain>
        <tissue evidence="2">Adductor muscle</tissue>
    </source>
</reference>
<sequence length="111" mass="12435">MATLVETPAEAKVREGVRKNSAVLQEVIHTKEAKFNEHGILHIKDAVIDKEHFEAVTRFNSFPEKDIIKHDIAKKSRAEVGKLKSESDGKTDGSLTRPVTVASDRDIWNDN</sequence>
<evidence type="ECO:0000256" key="1">
    <source>
        <dbReference type="SAM" id="MobiDB-lite"/>
    </source>
</evidence>
<protein>
    <submittedName>
        <fullName evidence="2">Uncharacterized protein</fullName>
    </submittedName>
</protein>